<dbReference type="SUPFAM" id="SSF57997">
    <property type="entry name" value="Tropomyosin"/>
    <property type="match status" value="1"/>
</dbReference>
<evidence type="ECO:0008006" key="3">
    <source>
        <dbReference type="Google" id="ProtNLM"/>
    </source>
</evidence>
<name>A0A2W4T4G5_9GAMM</name>
<dbReference type="AlphaFoldDB" id="A0A2W4T4G5"/>
<protein>
    <recommendedName>
        <fullName evidence="3">t-SNARE coiled-coil homology domain-containing protein</fullName>
    </recommendedName>
</protein>
<proteinExistence type="predicted"/>
<accession>A0A2W4T4G5</accession>
<reference evidence="1 2" key="1">
    <citation type="journal article" date="2018" name="Aquat. Microb. Ecol.">
        <title>Gammaproteobacterial methanotrophs dominate.</title>
        <authorList>
            <person name="Rissanen A.J."/>
            <person name="Saarenheimo J."/>
            <person name="Tiirola M."/>
            <person name="Peura S."/>
            <person name="Aalto S.L."/>
            <person name="Karvinen A."/>
            <person name="Nykanen H."/>
        </authorList>
    </citation>
    <scope>NUCLEOTIDE SEQUENCE [LARGE SCALE GENOMIC DNA]</scope>
    <source>
        <strain evidence="1">AMbin10</strain>
    </source>
</reference>
<dbReference type="EMBL" id="QJPH01000228">
    <property type="protein sequence ID" value="PZN82260.1"/>
    <property type="molecule type" value="Genomic_DNA"/>
</dbReference>
<organism evidence="1 2">
    <name type="scientific">Candidatus Methylumidiphilus alinenensis</name>
    <dbReference type="NCBI Taxonomy" id="2202197"/>
    <lineage>
        <taxon>Bacteria</taxon>
        <taxon>Pseudomonadati</taxon>
        <taxon>Pseudomonadota</taxon>
        <taxon>Gammaproteobacteria</taxon>
        <taxon>Methylococcales</taxon>
        <taxon>Candidatus Methylumidiphilus</taxon>
    </lineage>
</organism>
<dbReference type="Proteomes" id="UP000249396">
    <property type="component" value="Unassembled WGS sequence"/>
</dbReference>
<comment type="caution">
    <text evidence="1">The sequence shown here is derived from an EMBL/GenBank/DDBJ whole genome shotgun (WGS) entry which is preliminary data.</text>
</comment>
<evidence type="ECO:0000313" key="2">
    <source>
        <dbReference type="Proteomes" id="UP000249396"/>
    </source>
</evidence>
<evidence type="ECO:0000313" key="1">
    <source>
        <dbReference type="EMBL" id="PZN82260.1"/>
    </source>
</evidence>
<sequence length="80" mass="9314">MTDNVENIVLEHLRAIRADIGAIRHDISDMKLRLGSLEEHVAGLRRDIGLLHSDIAVTHKRLDHHDERMGRIERRLEITY</sequence>
<gene>
    <name evidence="1" type="ORF">DM484_06645</name>
</gene>